<dbReference type="GO" id="GO:0003677">
    <property type="term" value="F:DNA binding"/>
    <property type="evidence" value="ECO:0007669"/>
    <property type="project" value="UniProtKB-UniRule"/>
</dbReference>
<dbReference type="Gene3D" id="1.10.150.130">
    <property type="match status" value="1"/>
</dbReference>
<dbReference type="PANTHER" id="PTHR30349">
    <property type="entry name" value="PHAGE INTEGRASE-RELATED"/>
    <property type="match status" value="1"/>
</dbReference>
<dbReference type="InterPro" id="IPR044068">
    <property type="entry name" value="CB"/>
</dbReference>
<accession>A0A918GQJ5</accession>
<protein>
    <submittedName>
        <fullName evidence="7">DMT family permease</fullName>
    </submittedName>
</protein>
<evidence type="ECO:0000256" key="3">
    <source>
        <dbReference type="ARBA" id="ARBA00023172"/>
    </source>
</evidence>
<dbReference type="Gene3D" id="1.10.443.10">
    <property type="entry name" value="Intergrase catalytic core"/>
    <property type="match status" value="1"/>
</dbReference>
<keyword evidence="3" id="KW-0233">DNA recombination</keyword>
<keyword evidence="8" id="KW-1185">Reference proteome</keyword>
<dbReference type="InterPro" id="IPR011010">
    <property type="entry name" value="DNA_brk_join_enz"/>
</dbReference>
<dbReference type="EMBL" id="BMRB01000007">
    <property type="protein sequence ID" value="GGS53887.1"/>
    <property type="molecule type" value="Genomic_DNA"/>
</dbReference>
<comment type="similarity">
    <text evidence="1">Belongs to the 'phage' integrase family.</text>
</comment>
<dbReference type="Proteomes" id="UP000660680">
    <property type="component" value="Unassembled WGS sequence"/>
</dbReference>
<dbReference type="PROSITE" id="PS51898">
    <property type="entry name" value="TYR_RECOMBINASE"/>
    <property type="match status" value="1"/>
</dbReference>
<evidence type="ECO:0000256" key="2">
    <source>
        <dbReference type="ARBA" id="ARBA00023125"/>
    </source>
</evidence>
<dbReference type="InterPro" id="IPR010998">
    <property type="entry name" value="Integrase_recombinase_N"/>
</dbReference>
<name>A0A918GQJ5_9PSEU</name>
<dbReference type="PROSITE" id="PS51900">
    <property type="entry name" value="CB"/>
    <property type="match status" value="1"/>
</dbReference>
<dbReference type="GO" id="GO:0006310">
    <property type="term" value="P:DNA recombination"/>
    <property type="evidence" value="ECO:0007669"/>
    <property type="project" value="UniProtKB-KW"/>
</dbReference>
<dbReference type="InterPro" id="IPR002104">
    <property type="entry name" value="Integrase_catalytic"/>
</dbReference>
<comment type="caution">
    <text evidence="7">The sequence shown here is derived from an EMBL/GenBank/DDBJ whole genome shotgun (WGS) entry which is preliminary data.</text>
</comment>
<dbReference type="PANTHER" id="PTHR30349:SF64">
    <property type="entry name" value="PROPHAGE INTEGRASE INTD-RELATED"/>
    <property type="match status" value="1"/>
</dbReference>
<gene>
    <name evidence="7" type="ORF">GCM10010171_56240</name>
</gene>
<feature type="domain" description="Tyr recombinase" evidence="5">
    <location>
        <begin position="166"/>
        <end position="373"/>
    </location>
</feature>
<evidence type="ECO:0000313" key="8">
    <source>
        <dbReference type="Proteomes" id="UP000660680"/>
    </source>
</evidence>
<evidence type="ECO:0000313" key="7">
    <source>
        <dbReference type="EMBL" id="GGS53887.1"/>
    </source>
</evidence>
<sequence>MPPVAYVEPSGPNTWRVRFRKPDGSLGSIPGFTSITDAQDRADEINVDQRRGQFIDPDAGKTRLEAWADLWFDALDVGPNTERQYRSLWRNHLQPDWGHQALAGITNLSVHAWAKTKRAEGYAPTTVTTMVKLLSMLLTDAADERLIHANPYRPKRRGRRHATAPRERVHTTPHNALRVALHAYQLAGAWAAVLIITGAWTGARWGELLGLQRPNLHLPADGVGRMVIHPDHGSLLEIDGKFQLAPPKTIESARTITLPPFLTQLLRHYLSTHTHPHVFTTLAGDHPRRSNFSRRVMRPAADGTTGHPAHWPRLSPIEPGLTFHGLRHSHKTWLIADLIPDIAQAKRLGHRLADKIEHIYSHVAPEVETRLLDALQQRWCNAVQNIIAADLRPLLELTPSLAA</sequence>
<dbReference type="Pfam" id="PF00589">
    <property type="entry name" value="Phage_integrase"/>
    <property type="match status" value="1"/>
</dbReference>
<evidence type="ECO:0000256" key="4">
    <source>
        <dbReference type="PROSITE-ProRule" id="PRU01248"/>
    </source>
</evidence>
<evidence type="ECO:0000259" key="6">
    <source>
        <dbReference type="PROSITE" id="PS51900"/>
    </source>
</evidence>
<dbReference type="InterPro" id="IPR013762">
    <property type="entry name" value="Integrase-like_cat_sf"/>
</dbReference>
<evidence type="ECO:0000259" key="5">
    <source>
        <dbReference type="PROSITE" id="PS51898"/>
    </source>
</evidence>
<dbReference type="SUPFAM" id="SSF56349">
    <property type="entry name" value="DNA breaking-rejoining enzymes"/>
    <property type="match status" value="1"/>
</dbReference>
<keyword evidence="2 4" id="KW-0238">DNA-binding</keyword>
<evidence type="ECO:0000256" key="1">
    <source>
        <dbReference type="ARBA" id="ARBA00008857"/>
    </source>
</evidence>
<proteinExistence type="inferred from homology"/>
<feature type="domain" description="Core-binding (CB)" evidence="6">
    <location>
        <begin position="62"/>
        <end position="142"/>
    </location>
</feature>
<organism evidence="7 8">
    <name type="scientific">Actinokineospora fastidiosa</name>
    <dbReference type="NCBI Taxonomy" id="1816"/>
    <lineage>
        <taxon>Bacteria</taxon>
        <taxon>Bacillati</taxon>
        <taxon>Actinomycetota</taxon>
        <taxon>Actinomycetes</taxon>
        <taxon>Pseudonocardiales</taxon>
        <taxon>Pseudonocardiaceae</taxon>
        <taxon>Actinokineospora</taxon>
    </lineage>
</organism>
<reference evidence="7" key="2">
    <citation type="submission" date="2020-09" db="EMBL/GenBank/DDBJ databases">
        <authorList>
            <person name="Sun Q."/>
            <person name="Ohkuma M."/>
        </authorList>
    </citation>
    <scope>NUCLEOTIDE SEQUENCE</scope>
    <source>
        <strain evidence="7">JCM 3276</strain>
    </source>
</reference>
<dbReference type="InterPro" id="IPR050090">
    <property type="entry name" value="Tyrosine_recombinase_XerCD"/>
</dbReference>
<dbReference type="GO" id="GO:0015074">
    <property type="term" value="P:DNA integration"/>
    <property type="evidence" value="ECO:0007669"/>
    <property type="project" value="InterPro"/>
</dbReference>
<reference evidence="7" key="1">
    <citation type="journal article" date="2014" name="Int. J. Syst. Evol. Microbiol.">
        <title>Complete genome sequence of Corynebacterium casei LMG S-19264T (=DSM 44701T), isolated from a smear-ripened cheese.</title>
        <authorList>
            <consortium name="US DOE Joint Genome Institute (JGI-PGF)"/>
            <person name="Walter F."/>
            <person name="Albersmeier A."/>
            <person name="Kalinowski J."/>
            <person name="Ruckert C."/>
        </authorList>
    </citation>
    <scope>NUCLEOTIDE SEQUENCE</scope>
    <source>
        <strain evidence="7">JCM 3276</strain>
    </source>
</reference>
<dbReference type="AlphaFoldDB" id="A0A918GQJ5"/>